<dbReference type="SUPFAM" id="SSF56300">
    <property type="entry name" value="Metallo-dependent phosphatases"/>
    <property type="match status" value="1"/>
</dbReference>
<protein>
    <recommendedName>
        <fullName evidence="3">Calcineurin-like phosphoesterase domain-containing protein</fullName>
    </recommendedName>
</protein>
<evidence type="ECO:0000256" key="1">
    <source>
        <dbReference type="ARBA" id="ARBA00022723"/>
    </source>
</evidence>
<dbReference type="PANTHER" id="PTHR31302:SF31">
    <property type="entry name" value="PHOSPHODIESTERASE YAEI"/>
    <property type="match status" value="1"/>
</dbReference>
<evidence type="ECO:0000313" key="4">
    <source>
        <dbReference type="EMBL" id="EWM53545.1"/>
    </source>
</evidence>
<dbReference type="InterPro" id="IPR029052">
    <property type="entry name" value="Metallo-depent_PP-like"/>
</dbReference>
<dbReference type="PATRIC" id="fig|1341157.4.peg.1954"/>
<dbReference type="EMBL" id="ATAX01000025">
    <property type="protein sequence ID" value="EWM53545.1"/>
    <property type="molecule type" value="Genomic_DNA"/>
</dbReference>
<dbReference type="InterPro" id="IPR004843">
    <property type="entry name" value="Calcineurin-like_PHP"/>
</dbReference>
<dbReference type="Gene3D" id="3.60.21.10">
    <property type="match status" value="1"/>
</dbReference>
<proteinExistence type="predicted"/>
<dbReference type="GO" id="GO:0008758">
    <property type="term" value="F:UDP-2,3-diacylglucosamine hydrolase activity"/>
    <property type="evidence" value="ECO:0007669"/>
    <property type="project" value="TreeGrafter"/>
</dbReference>
<feature type="domain" description="Calcineurin-like phosphoesterase" evidence="3">
    <location>
        <begin position="45"/>
        <end position="213"/>
    </location>
</feature>
<keyword evidence="2" id="KW-0378">Hydrolase</keyword>
<dbReference type="eggNOG" id="COG1408">
    <property type="taxonomic scope" value="Bacteria"/>
</dbReference>
<gene>
    <name evidence="4" type="ORF">RF007C_07635</name>
</gene>
<sequence length="280" mass="31690">MSKKARKRLIICIILLIVILLDIWGFSMKTVRYDVKTNKPVKSVRIVFISDLHNCFYGGTDQSGIIAEVNKAKPDIVCFGGDVIDAWGGTKYALKLMTELSKDYPCFYSPGNHEDMRDDKNDFYEEVKKICPVLLGNYEEITVKGQAICIYGAPDAIEWGSHKTHLEECFDTLDGKYYNILLAHRPDQIDSYLGQGLKTSESFDLILSGHAHGGQWRIPKLLDQGLYAPDQGIFPKYTSGIYHYGSTTHIISCGLAKPLRMIFIPRIFNRPELSVIDINR</sequence>
<dbReference type="OrthoDB" id="9780884at2"/>
<keyword evidence="1" id="KW-0479">Metal-binding</keyword>
<organism evidence="4 5">
    <name type="scientific">Ruminococcus flavefaciens 007c</name>
    <dbReference type="NCBI Taxonomy" id="1341157"/>
    <lineage>
        <taxon>Bacteria</taxon>
        <taxon>Bacillati</taxon>
        <taxon>Bacillota</taxon>
        <taxon>Clostridia</taxon>
        <taxon>Eubacteriales</taxon>
        <taxon>Oscillospiraceae</taxon>
        <taxon>Ruminococcus</taxon>
    </lineage>
</organism>
<evidence type="ECO:0000259" key="3">
    <source>
        <dbReference type="Pfam" id="PF00149"/>
    </source>
</evidence>
<comment type="caution">
    <text evidence="4">The sequence shown here is derived from an EMBL/GenBank/DDBJ whole genome shotgun (WGS) entry which is preliminary data.</text>
</comment>
<dbReference type="GO" id="GO:0016020">
    <property type="term" value="C:membrane"/>
    <property type="evidence" value="ECO:0007669"/>
    <property type="project" value="GOC"/>
</dbReference>
<reference evidence="4 5" key="1">
    <citation type="journal article" date="2014" name="PLoS ONE">
        <title>Rumen cellulosomics: divergent fiber-degrading strategies revealed by comparative genome-wide analysis of six ruminococcal strains.</title>
        <authorList>
            <person name="Dassa B."/>
            <person name="Borovok I."/>
            <person name="Ruimy-Israeli V."/>
            <person name="Lamed R."/>
            <person name="Flint H.J."/>
            <person name="Duncan S.H."/>
            <person name="Henrissat B."/>
            <person name="Coutinho P."/>
            <person name="Morrison M."/>
            <person name="Mosoni P."/>
            <person name="Yeoman C.J."/>
            <person name="White B.A."/>
            <person name="Bayer E.A."/>
        </authorList>
    </citation>
    <scope>NUCLEOTIDE SEQUENCE [LARGE SCALE GENOMIC DNA]</scope>
    <source>
        <strain evidence="4 5">007c</strain>
    </source>
</reference>
<dbReference type="AlphaFoldDB" id="W7UY19"/>
<dbReference type="PANTHER" id="PTHR31302">
    <property type="entry name" value="TRANSMEMBRANE PROTEIN WITH METALLOPHOSPHOESTERASE DOMAIN-RELATED"/>
    <property type="match status" value="1"/>
</dbReference>
<dbReference type="Pfam" id="PF00149">
    <property type="entry name" value="Metallophos"/>
    <property type="match status" value="1"/>
</dbReference>
<dbReference type="RefSeq" id="WP_051456611.1">
    <property type="nucleotide sequence ID" value="NZ_ATAX01000025.1"/>
</dbReference>
<dbReference type="GO" id="GO:0046872">
    <property type="term" value="F:metal ion binding"/>
    <property type="evidence" value="ECO:0007669"/>
    <property type="project" value="UniProtKB-KW"/>
</dbReference>
<name>W7UY19_RUMFL</name>
<accession>W7UY19</accession>
<dbReference type="GO" id="GO:0009245">
    <property type="term" value="P:lipid A biosynthetic process"/>
    <property type="evidence" value="ECO:0007669"/>
    <property type="project" value="TreeGrafter"/>
</dbReference>
<evidence type="ECO:0000256" key="2">
    <source>
        <dbReference type="ARBA" id="ARBA00022801"/>
    </source>
</evidence>
<dbReference type="Proteomes" id="UP000019365">
    <property type="component" value="Unassembled WGS sequence"/>
</dbReference>
<keyword evidence="5" id="KW-1185">Reference proteome</keyword>
<evidence type="ECO:0000313" key="5">
    <source>
        <dbReference type="Proteomes" id="UP000019365"/>
    </source>
</evidence>
<dbReference type="InterPro" id="IPR051158">
    <property type="entry name" value="Metallophosphoesterase_sf"/>
</dbReference>